<feature type="region of interest" description="Disordered" evidence="1">
    <location>
        <begin position="54"/>
        <end position="108"/>
    </location>
</feature>
<protein>
    <submittedName>
        <fullName evidence="2">Uncharacterized protein</fullName>
    </submittedName>
</protein>
<evidence type="ECO:0000313" key="3">
    <source>
        <dbReference type="Proteomes" id="UP000236546"/>
    </source>
</evidence>
<feature type="region of interest" description="Disordered" evidence="1">
    <location>
        <begin position="221"/>
        <end position="259"/>
    </location>
</feature>
<accession>A0A2K0TC15</accession>
<dbReference type="EMBL" id="MTYH01000049">
    <property type="protein sequence ID" value="PNP43068.1"/>
    <property type="molecule type" value="Genomic_DNA"/>
</dbReference>
<evidence type="ECO:0000313" key="2">
    <source>
        <dbReference type="EMBL" id="PNP43068.1"/>
    </source>
</evidence>
<evidence type="ECO:0000256" key="1">
    <source>
        <dbReference type="SAM" id="MobiDB-lite"/>
    </source>
</evidence>
<organism evidence="2 3">
    <name type="scientific">Trichoderma gamsii</name>
    <dbReference type="NCBI Taxonomy" id="398673"/>
    <lineage>
        <taxon>Eukaryota</taxon>
        <taxon>Fungi</taxon>
        <taxon>Dikarya</taxon>
        <taxon>Ascomycota</taxon>
        <taxon>Pezizomycotina</taxon>
        <taxon>Sordariomycetes</taxon>
        <taxon>Hypocreomycetidae</taxon>
        <taxon>Hypocreales</taxon>
        <taxon>Hypocreaceae</taxon>
        <taxon>Trichoderma</taxon>
    </lineage>
</organism>
<feature type="compositionally biased region" description="Low complexity" evidence="1">
    <location>
        <begin position="221"/>
        <end position="232"/>
    </location>
</feature>
<comment type="caution">
    <text evidence="2">The sequence shown here is derived from an EMBL/GenBank/DDBJ whole genome shotgun (WGS) entry which is preliminary data.</text>
</comment>
<dbReference type="AlphaFoldDB" id="A0A2K0TC15"/>
<reference evidence="2 3" key="1">
    <citation type="submission" date="2017-02" db="EMBL/GenBank/DDBJ databases">
        <title>Genomes of Trichoderma spp. with biocontrol activity.</title>
        <authorList>
            <person name="Gardiner D."/>
            <person name="Kazan K."/>
            <person name="Vos C."/>
            <person name="Harvey P."/>
        </authorList>
    </citation>
    <scope>NUCLEOTIDE SEQUENCE [LARGE SCALE GENOMIC DNA]</scope>
    <source>
        <strain evidence="2 3">A5MH</strain>
    </source>
</reference>
<proteinExistence type="predicted"/>
<sequence length="354" mass="40481">MLIFGPGIGLINWRYSAIILLTTYCCIIKYSSLYYQSMDMEQITIPEKSVRRLARDLSPASSSPSSQRANSFDSRSSMSTLPSSRGSSPDAEKDTRSSPRCRSKRNSQHATPAWNLMFQPRSYEEIYSERAYLTASLQRHSLTAIELIHQYSLIEEELHAQEHIGKQRRKLRKRMSFIKVKLAEAARQEKAIIIRLGELQMEQLGRDTWDQVQQRRMFYPLTPSSTPRTTPLNAGSKEFVPSETRSENSPGHIQPCPSEAKPRVLDTVVEVQEGEEEDANEIIINTEEETDLSPETDTESEDLCNHDLEYTYQKSDDATEISQLRPSHVRERLSSCLEEKRMSLPTLSFVWPGA</sequence>
<feature type="compositionally biased region" description="Low complexity" evidence="1">
    <location>
        <begin position="74"/>
        <end position="88"/>
    </location>
</feature>
<name>A0A2K0TC15_9HYPO</name>
<dbReference type="Proteomes" id="UP000236546">
    <property type="component" value="Unassembled WGS sequence"/>
</dbReference>
<dbReference type="OrthoDB" id="5226586at2759"/>
<gene>
    <name evidence="2" type="ORF">TGAMA5MH_05001</name>
</gene>